<evidence type="ECO:0000313" key="2">
    <source>
        <dbReference type="EMBL" id="MBX29045.1"/>
    </source>
</evidence>
<dbReference type="AlphaFoldDB" id="A0A2P2MFL6"/>
<keyword evidence="1" id="KW-1133">Transmembrane helix</keyword>
<dbReference type="EMBL" id="GGEC01048561">
    <property type="protein sequence ID" value="MBX29045.1"/>
    <property type="molecule type" value="Transcribed_RNA"/>
</dbReference>
<organism evidence="2">
    <name type="scientific">Rhizophora mucronata</name>
    <name type="common">Asiatic mangrove</name>
    <dbReference type="NCBI Taxonomy" id="61149"/>
    <lineage>
        <taxon>Eukaryota</taxon>
        <taxon>Viridiplantae</taxon>
        <taxon>Streptophyta</taxon>
        <taxon>Embryophyta</taxon>
        <taxon>Tracheophyta</taxon>
        <taxon>Spermatophyta</taxon>
        <taxon>Magnoliopsida</taxon>
        <taxon>eudicotyledons</taxon>
        <taxon>Gunneridae</taxon>
        <taxon>Pentapetalae</taxon>
        <taxon>rosids</taxon>
        <taxon>fabids</taxon>
        <taxon>Malpighiales</taxon>
        <taxon>Rhizophoraceae</taxon>
        <taxon>Rhizophora</taxon>
    </lineage>
</organism>
<sequence length="64" mass="7765">MEECVSRSGEFEAFISHDLRHRCRRNRLLFRLRVLRRLLRQVLLFLLLLPRHLLALLTSCFLAF</sequence>
<proteinExistence type="predicted"/>
<keyword evidence="1" id="KW-0472">Membrane</keyword>
<reference evidence="2" key="1">
    <citation type="submission" date="2018-02" db="EMBL/GenBank/DDBJ databases">
        <title>Rhizophora mucronata_Transcriptome.</title>
        <authorList>
            <person name="Meera S.P."/>
            <person name="Sreeshan A."/>
            <person name="Augustine A."/>
        </authorList>
    </citation>
    <scope>NUCLEOTIDE SEQUENCE</scope>
    <source>
        <tissue evidence="2">Leaf</tissue>
    </source>
</reference>
<evidence type="ECO:0000256" key="1">
    <source>
        <dbReference type="SAM" id="Phobius"/>
    </source>
</evidence>
<protein>
    <submittedName>
        <fullName evidence="2">Uncharacterized protein MANES_15G191800</fullName>
    </submittedName>
</protein>
<name>A0A2P2MFL6_RHIMU</name>
<accession>A0A2P2MFL6</accession>
<feature type="transmembrane region" description="Helical" evidence="1">
    <location>
        <begin position="42"/>
        <end position="63"/>
    </location>
</feature>
<keyword evidence="1" id="KW-0812">Transmembrane</keyword>